<dbReference type="Gene3D" id="3.40.640.10">
    <property type="entry name" value="Type I PLP-dependent aspartate aminotransferase-like (Major domain)"/>
    <property type="match status" value="1"/>
</dbReference>
<dbReference type="Gene3D" id="3.90.1150.10">
    <property type="entry name" value="Aspartate Aminotransferase, domain 1"/>
    <property type="match status" value="1"/>
</dbReference>
<reference evidence="7" key="1">
    <citation type="journal article" date="2014" name="PLoS ONE">
        <title>Phylogeny of c4-photosynthesis enzymes based on algal transcriptomic and genomic data supports an archaeal/proteobacterial origin and multiple duplication for most c4-related genes.</title>
        <authorList>
            <person name="Chi S."/>
            <person name="Wu S."/>
            <person name="Yu J."/>
            <person name="Wang X."/>
            <person name="Tang X."/>
            <person name="Liu T."/>
        </authorList>
    </citation>
    <scope>NUCLEOTIDE SEQUENCE</scope>
    <source>
        <strain evidence="7">RAPY-2087500</strain>
    </source>
</reference>
<dbReference type="GO" id="GO:0005737">
    <property type="term" value="C:cytoplasm"/>
    <property type="evidence" value="ECO:0007669"/>
    <property type="project" value="TreeGrafter"/>
</dbReference>
<keyword evidence="3 7" id="KW-0032">Aminotransferase</keyword>
<organism evidence="7">
    <name type="scientific">Saccharina sculpera</name>
    <dbReference type="NCBI Taxonomy" id="416830"/>
    <lineage>
        <taxon>Eukaryota</taxon>
        <taxon>Sar</taxon>
        <taxon>Stramenopiles</taxon>
        <taxon>Ochrophyta</taxon>
        <taxon>PX clade</taxon>
        <taxon>Phaeophyceae</taxon>
        <taxon>Laminariales</taxon>
        <taxon>Laminariaceae</taxon>
        <taxon>Saccharina</taxon>
    </lineage>
</organism>
<dbReference type="SUPFAM" id="SSF53383">
    <property type="entry name" value="PLP-dependent transferases"/>
    <property type="match status" value="1"/>
</dbReference>
<dbReference type="Pfam" id="PF00155">
    <property type="entry name" value="Aminotran_1_2"/>
    <property type="match status" value="1"/>
</dbReference>
<dbReference type="InterPro" id="IPR015421">
    <property type="entry name" value="PyrdxlP-dep_Trfase_major"/>
</dbReference>
<dbReference type="InterPro" id="IPR015422">
    <property type="entry name" value="PyrdxlP-dep_Trfase_small"/>
</dbReference>
<name>A0A097IUU6_9PHAE</name>
<dbReference type="EMBL" id="KM113415">
    <property type="protein sequence ID" value="AIT70233.1"/>
    <property type="molecule type" value="mRNA"/>
</dbReference>
<dbReference type="AlphaFoldDB" id="A0A097IUU6"/>
<dbReference type="InterPro" id="IPR004838">
    <property type="entry name" value="NHTrfase_class1_PyrdxlP-BS"/>
</dbReference>
<keyword evidence="5" id="KW-0663">Pyridoxal phosphate</keyword>
<comment type="similarity">
    <text evidence="2">Belongs to the class-I pyridoxal-phosphate-dependent aminotransferase family.</text>
</comment>
<dbReference type="InterPro" id="IPR015424">
    <property type="entry name" value="PyrdxlP-dep_Trfase"/>
</dbReference>
<dbReference type="InterPro" id="IPR051326">
    <property type="entry name" value="Kynurenine-oxoglutarate_AT"/>
</dbReference>
<dbReference type="GO" id="GO:0030170">
    <property type="term" value="F:pyridoxal phosphate binding"/>
    <property type="evidence" value="ECO:0007669"/>
    <property type="project" value="InterPro"/>
</dbReference>
<feature type="domain" description="Aminotransferase class I/classII large" evidence="6">
    <location>
        <begin position="52"/>
        <end position="407"/>
    </location>
</feature>
<evidence type="ECO:0000259" key="6">
    <source>
        <dbReference type="Pfam" id="PF00155"/>
    </source>
</evidence>
<sequence length="437" mass="46920">MNDATSSSSASKDATINTTVPPLSDMTLAEFRSNTSETIWNELLVLGMQPGVCNLGQGFPDYSGSRVAREAAAAAMVDPSMSGINQYTLPAGLGSLRSAICAYYNKCYGLHGGGGGKKAIAPENVMITVGATEALFVSLKTLAGPGDEVLMFNPGFPWYLSTTRIVGATPVLVELHGPDFAPDMEEVEKAITAKTRVLLLNSPHNPCGHCYTKKEMEGFARLALKYNLFVLSDEVYENVTFGGVQHLRIADEEGMFERTVTLCSASKLFSLTGWRVGWALSTPEVLKGLAVYHHNTSYCAPSPLQHGLSVALEAEDGSFEDMPKLVEGNALLLGDALKEKGFAITQPQGGHFLVADTTPLGLKGLECAKLLLIHAKVGVVPGIIFYFADPKDSNGGSGNKGGVDMDRPLLRFAICKRRDTIEEAVRRIRAMVFPSKH</sequence>
<comment type="cofactor">
    <cofactor evidence="1">
        <name>pyridoxal 5'-phosphate</name>
        <dbReference type="ChEBI" id="CHEBI:597326"/>
    </cofactor>
</comment>
<evidence type="ECO:0000313" key="7">
    <source>
        <dbReference type="EMBL" id="AIT70233.1"/>
    </source>
</evidence>
<evidence type="ECO:0000256" key="2">
    <source>
        <dbReference type="ARBA" id="ARBA00007441"/>
    </source>
</evidence>
<evidence type="ECO:0000256" key="4">
    <source>
        <dbReference type="ARBA" id="ARBA00022679"/>
    </source>
</evidence>
<gene>
    <name evidence="7" type="primary">ast</name>
</gene>
<accession>A0A097IUU6</accession>
<dbReference type="PANTHER" id="PTHR43807">
    <property type="entry name" value="FI04487P"/>
    <property type="match status" value="1"/>
</dbReference>
<evidence type="ECO:0000256" key="3">
    <source>
        <dbReference type="ARBA" id="ARBA00022576"/>
    </source>
</evidence>
<proteinExistence type="evidence at transcript level"/>
<dbReference type="InterPro" id="IPR004839">
    <property type="entry name" value="Aminotransferase_I/II_large"/>
</dbReference>
<dbReference type="PROSITE" id="PS00105">
    <property type="entry name" value="AA_TRANSFER_CLASS_1"/>
    <property type="match status" value="1"/>
</dbReference>
<dbReference type="GO" id="GO:0016212">
    <property type="term" value="F:kynurenine-oxoglutarate transaminase activity"/>
    <property type="evidence" value="ECO:0007669"/>
    <property type="project" value="TreeGrafter"/>
</dbReference>
<evidence type="ECO:0000256" key="1">
    <source>
        <dbReference type="ARBA" id="ARBA00001933"/>
    </source>
</evidence>
<dbReference type="PANTHER" id="PTHR43807:SF20">
    <property type="entry name" value="FI04487P"/>
    <property type="match status" value="1"/>
</dbReference>
<evidence type="ECO:0000256" key="5">
    <source>
        <dbReference type="ARBA" id="ARBA00022898"/>
    </source>
</evidence>
<keyword evidence="4 7" id="KW-0808">Transferase</keyword>
<protein>
    <submittedName>
        <fullName evidence="7">Aspartate aminotransferase</fullName>
    </submittedName>
</protein>
<dbReference type="CDD" id="cd00609">
    <property type="entry name" value="AAT_like"/>
    <property type="match status" value="1"/>
</dbReference>